<dbReference type="Gramene" id="PAN30121">
    <property type="protein sequence ID" value="PAN30121"/>
    <property type="gene ID" value="PAHAL_5G275300"/>
</dbReference>
<sequence length="73" mass="8558">MELSISIQFTTKDHQVNQSKRIYLRGILRIVQLEPNFRRTETTGIALRWGQILTTRSETIQLRTNSKSLKTQI</sequence>
<proteinExistence type="predicted"/>
<dbReference type="EMBL" id="CM008050">
    <property type="protein sequence ID" value="PAN30121.1"/>
    <property type="molecule type" value="Genomic_DNA"/>
</dbReference>
<gene>
    <name evidence="1" type="ORF">PAHAL_5G275300</name>
</gene>
<protein>
    <submittedName>
        <fullName evidence="1">Uncharacterized protein</fullName>
    </submittedName>
</protein>
<reference evidence="1" key="1">
    <citation type="submission" date="2018-04" db="EMBL/GenBank/DDBJ databases">
        <title>WGS assembly of Panicum hallii.</title>
        <authorList>
            <person name="Lovell J."/>
            <person name="Jenkins J."/>
            <person name="Lowry D."/>
            <person name="Mamidi S."/>
            <person name="Sreedasyam A."/>
            <person name="Weng X."/>
            <person name="Barry K."/>
            <person name="Bonette J."/>
            <person name="Campitelli B."/>
            <person name="Daum C."/>
            <person name="Gordon S."/>
            <person name="Gould B."/>
            <person name="Lipzen A."/>
            <person name="Macqueen A."/>
            <person name="Palacio-Mejia J."/>
            <person name="Plott C."/>
            <person name="Shakirov E."/>
            <person name="Shu S."/>
            <person name="Yoshinaga Y."/>
            <person name="Zane M."/>
            <person name="Rokhsar D."/>
            <person name="Grimwood J."/>
            <person name="Schmutz J."/>
            <person name="Juenger T."/>
        </authorList>
    </citation>
    <scope>NUCLEOTIDE SEQUENCE [LARGE SCALE GENOMIC DNA]</scope>
    <source>
        <strain evidence="1">FIL2</strain>
    </source>
</reference>
<dbReference type="Proteomes" id="UP000243499">
    <property type="component" value="Chromosome 5"/>
</dbReference>
<evidence type="ECO:0000313" key="1">
    <source>
        <dbReference type="EMBL" id="PAN30121.1"/>
    </source>
</evidence>
<organism evidence="1">
    <name type="scientific">Panicum hallii</name>
    <dbReference type="NCBI Taxonomy" id="206008"/>
    <lineage>
        <taxon>Eukaryota</taxon>
        <taxon>Viridiplantae</taxon>
        <taxon>Streptophyta</taxon>
        <taxon>Embryophyta</taxon>
        <taxon>Tracheophyta</taxon>
        <taxon>Spermatophyta</taxon>
        <taxon>Magnoliopsida</taxon>
        <taxon>Liliopsida</taxon>
        <taxon>Poales</taxon>
        <taxon>Poaceae</taxon>
        <taxon>PACMAD clade</taxon>
        <taxon>Panicoideae</taxon>
        <taxon>Panicodae</taxon>
        <taxon>Paniceae</taxon>
        <taxon>Panicinae</taxon>
        <taxon>Panicum</taxon>
        <taxon>Panicum sect. Panicum</taxon>
    </lineage>
</organism>
<accession>A0A2S3HUL0</accession>
<name>A0A2S3HUL0_9POAL</name>
<dbReference type="AlphaFoldDB" id="A0A2S3HUL0"/>